<keyword evidence="2" id="KW-0614">Plasmid</keyword>
<dbReference type="Pfam" id="PF20613">
    <property type="entry name" value="HipA_2"/>
    <property type="match status" value="1"/>
</dbReference>
<accession>A0AAU7UGM5</accession>
<reference evidence="2" key="1">
    <citation type="submission" date="2024-06" db="EMBL/GenBank/DDBJ databases">
        <title>Draft Genome Sequence of Deinococcus sonorensis Type Strain KR-87, a Biofilm Producing Representative of the Genus Deinococcus.</title>
        <authorList>
            <person name="Boren L.S."/>
            <person name="Grosso R.A."/>
            <person name="Hugenberg-Cox A.N."/>
            <person name="Hill J.T.E."/>
            <person name="Albert C.M."/>
            <person name="Tuohy J.M."/>
        </authorList>
    </citation>
    <scope>NUCLEOTIDE SEQUENCE</scope>
    <source>
        <strain evidence="2">KR-87</strain>
        <plasmid evidence="2">pDson05</plasmid>
    </source>
</reference>
<evidence type="ECO:0000313" key="2">
    <source>
        <dbReference type="EMBL" id="XBV87602.1"/>
    </source>
</evidence>
<dbReference type="KEGG" id="dsc:ABOD76_22060"/>
<evidence type="ECO:0000259" key="1">
    <source>
        <dbReference type="Pfam" id="PF20613"/>
    </source>
</evidence>
<dbReference type="RefSeq" id="WP_350245751.1">
    <property type="nucleotide sequence ID" value="NZ_CP158301.1"/>
</dbReference>
<proteinExistence type="predicted"/>
<dbReference type="AlphaFoldDB" id="A0AAU7UGM5"/>
<organism evidence="2">
    <name type="scientific">Deinococcus sonorensis KR-87</name>
    <dbReference type="NCBI Taxonomy" id="694439"/>
    <lineage>
        <taxon>Bacteria</taxon>
        <taxon>Thermotogati</taxon>
        <taxon>Deinococcota</taxon>
        <taxon>Deinococci</taxon>
        <taxon>Deinococcales</taxon>
        <taxon>Deinococcaceae</taxon>
        <taxon>Deinococcus</taxon>
    </lineage>
</organism>
<protein>
    <submittedName>
        <fullName evidence="2">HipA family kinase</fullName>
    </submittedName>
</protein>
<keyword evidence="2" id="KW-0418">Kinase</keyword>
<keyword evidence="2" id="KW-0808">Transferase</keyword>
<dbReference type="InterPro" id="IPR046748">
    <property type="entry name" value="HipA_2"/>
</dbReference>
<dbReference type="GO" id="GO:0016301">
    <property type="term" value="F:kinase activity"/>
    <property type="evidence" value="ECO:0007669"/>
    <property type="project" value="UniProtKB-KW"/>
</dbReference>
<feature type="domain" description="HipA-like kinase" evidence="1">
    <location>
        <begin position="18"/>
        <end position="188"/>
    </location>
</feature>
<dbReference type="EMBL" id="CP158301">
    <property type="protein sequence ID" value="XBV87602.1"/>
    <property type="molecule type" value="Genomic_DNA"/>
</dbReference>
<gene>
    <name evidence="2" type="ORF">ABOD76_22060</name>
</gene>
<name>A0AAU7UGM5_9DEIO</name>
<sequence>MHVYLNATSYEGPLEEGNSHAQIFLDEAHTAWVVKSVTSSRLGITHGRALFNEFVATRVAELLGLPVPQVAIMAVDDPLLNAFPELRTPASGSFSAGLHLATRYHQGITLRAFRTAGVPELAQRKVINKLDANGVVTFDTWLCNPDHADETELGLYENEGNLLFETTRPGELRLMMLDHGQAFTGDWHDRADGDPVRRLGSWPTRLMGHYEVFVRGRWLNVTSCVEWLAQIQKVTLADLKRIVNEVPAAWREEIPEGEVEKLLLYLLVRATTIEKIVYQEFATMPERLRRGVTHP</sequence>
<geneLocation type="plasmid" evidence="2">
    <name>pDson05</name>
</geneLocation>